<evidence type="ECO:0000256" key="6">
    <source>
        <dbReference type="ARBA" id="ARBA00022970"/>
    </source>
</evidence>
<dbReference type="EMBL" id="MDYQ01000139">
    <property type="protein sequence ID" value="PRP80739.1"/>
    <property type="molecule type" value="Genomic_DNA"/>
</dbReference>
<dbReference type="InterPro" id="IPR001810">
    <property type="entry name" value="F-box_dom"/>
</dbReference>
<proteinExistence type="predicted"/>
<comment type="subcellular location">
    <subcellularLocation>
        <location evidence="1">Membrane</location>
        <topology evidence="1">Multi-pass membrane protein</topology>
    </subcellularLocation>
</comment>
<feature type="transmembrane region" description="Helical" evidence="10">
    <location>
        <begin position="146"/>
        <end position="167"/>
    </location>
</feature>
<feature type="domain" description="F-box" evidence="11">
    <location>
        <begin position="778"/>
        <end position="825"/>
    </location>
</feature>
<dbReference type="InterPro" id="IPR004910">
    <property type="entry name" value="Yippee/Mis18/Cereblon"/>
</dbReference>
<reference evidence="13 14" key="1">
    <citation type="journal article" date="2018" name="Genome Biol. Evol.">
        <title>Multiple Roots of Fruiting Body Formation in Amoebozoa.</title>
        <authorList>
            <person name="Hillmann F."/>
            <person name="Forbes G."/>
            <person name="Novohradska S."/>
            <person name="Ferling I."/>
            <person name="Riege K."/>
            <person name="Groth M."/>
            <person name="Westermann M."/>
            <person name="Marz M."/>
            <person name="Spaller T."/>
            <person name="Winckler T."/>
            <person name="Schaap P."/>
            <person name="Glockner G."/>
        </authorList>
    </citation>
    <scope>NUCLEOTIDE SEQUENCE [LARGE SCALE GENOMIC DNA]</scope>
    <source>
        <strain evidence="13 14">Jena</strain>
    </source>
</reference>
<dbReference type="InterPro" id="IPR050524">
    <property type="entry name" value="APC_YAT"/>
</dbReference>
<keyword evidence="14" id="KW-1185">Reference proteome</keyword>
<dbReference type="InParanoid" id="A0A2P6N9X5"/>
<dbReference type="OrthoDB" id="3900342at2759"/>
<dbReference type="FunFam" id="1.20.1740.10:FF:000006">
    <property type="entry name" value="General amino acid permease"/>
    <property type="match status" value="1"/>
</dbReference>
<dbReference type="InterPro" id="IPR004840">
    <property type="entry name" value="Amino_acid_permease_CS"/>
</dbReference>
<feature type="transmembrane region" description="Helical" evidence="10">
    <location>
        <begin position="425"/>
        <end position="452"/>
    </location>
</feature>
<feature type="region of interest" description="Disordered" evidence="9">
    <location>
        <begin position="902"/>
        <end position="922"/>
    </location>
</feature>
<dbReference type="InterPro" id="IPR004841">
    <property type="entry name" value="AA-permease/SLC12A_dom"/>
</dbReference>
<dbReference type="Pfam" id="PF00324">
    <property type="entry name" value="AA_permease"/>
    <property type="match status" value="1"/>
</dbReference>
<feature type="transmembrane region" description="Helical" evidence="10">
    <location>
        <begin position="201"/>
        <end position="223"/>
    </location>
</feature>
<comment type="caution">
    <text evidence="13">The sequence shown here is derived from an EMBL/GenBank/DDBJ whole genome shotgun (WGS) entry which is preliminary data.</text>
</comment>
<dbReference type="SMART" id="SM00256">
    <property type="entry name" value="FBOX"/>
    <property type="match status" value="1"/>
</dbReference>
<feature type="compositionally biased region" description="Acidic residues" evidence="9">
    <location>
        <begin position="907"/>
        <end position="918"/>
    </location>
</feature>
<dbReference type="AlphaFoldDB" id="A0A2P6N9X5"/>
<feature type="region of interest" description="Disordered" evidence="9">
    <location>
        <begin position="22"/>
        <end position="53"/>
    </location>
</feature>
<evidence type="ECO:0000256" key="5">
    <source>
        <dbReference type="ARBA" id="ARBA00022833"/>
    </source>
</evidence>
<dbReference type="PANTHER" id="PTHR43341">
    <property type="entry name" value="AMINO ACID PERMEASE"/>
    <property type="match status" value="1"/>
</dbReference>
<evidence type="ECO:0000256" key="3">
    <source>
        <dbReference type="ARBA" id="ARBA00022692"/>
    </source>
</evidence>
<keyword evidence="8 10" id="KW-0472">Membrane</keyword>
<dbReference type="PROSITE" id="PS50181">
    <property type="entry name" value="FBOX"/>
    <property type="match status" value="1"/>
</dbReference>
<evidence type="ECO:0000313" key="13">
    <source>
        <dbReference type="EMBL" id="PRP80739.1"/>
    </source>
</evidence>
<evidence type="ECO:0000256" key="8">
    <source>
        <dbReference type="ARBA" id="ARBA00023136"/>
    </source>
</evidence>
<dbReference type="Proteomes" id="UP000241769">
    <property type="component" value="Unassembled WGS sequence"/>
</dbReference>
<keyword evidence="5" id="KW-0862">Zinc</keyword>
<evidence type="ECO:0000256" key="9">
    <source>
        <dbReference type="SAM" id="MobiDB-lite"/>
    </source>
</evidence>
<dbReference type="GO" id="GO:0046872">
    <property type="term" value="F:metal ion binding"/>
    <property type="evidence" value="ECO:0007669"/>
    <property type="project" value="UniProtKB-KW"/>
</dbReference>
<evidence type="ECO:0000256" key="4">
    <source>
        <dbReference type="ARBA" id="ARBA00022723"/>
    </source>
</evidence>
<keyword evidence="7 10" id="KW-1133">Transmembrane helix</keyword>
<dbReference type="PROSITE" id="PS00218">
    <property type="entry name" value="AMINO_ACID_PERMEASE_1"/>
    <property type="match status" value="1"/>
</dbReference>
<keyword evidence="4" id="KW-0479">Metal-binding</keyword>
<evidence type="ECO:0000313" key="14">
    <source>
        <dbReference type="Proteomes" id="UP000241769"/>
    </source>
</evidence>
<dbReference type="GO" id="GO:0016020">
    <property type="term" value="C:membrane"/>
    <property type="evidence" value="ECO:0007669"/>
    <property type="project" value="UniProtKB-SubCell"/>
</dbReference>
<evidence type="ECO:0000259" key="11">
    <source>
        <dbReference type="PROSITE" id="PS50181"/>
    </source>
</evidence>
<feature type="domain" description="Yippee" evidence="12">
    <location>
        <begin position="966"/>
        <end position="1063"/>
    </location>
</feature>
<feature type="transmembrane region" description="Helical" evidence="10">
    <location>
        <begin position="174"/>
        <end position="195"/>
    </location>
</feature>
<keyword evidence="3 10" id="KW-0812">Transmembrane</keyword>
<dbReference type="PANTHER" id="PTHR43341:SF4">
    <property type="entry name" value="ARGININE PERMEASE CAN1-RELATED"/>
    <property type="match status" value="1"/>
</dbReference>
<name>A0A2P6N9X5_9EUKA</name>
<dbReference type="InterPro" id="IPR036047">
    <property type="entry name" value="F-box-like_dom_sf"/>
</dbReference>
<feature type="transmembrane region" description="Helical" evidence="10">
    <location>
        <begin position="473"/>
        <end position="491"/>
    </location>
</feature>
<dbReference type="GO" id="GO:0015171">
    <property type="term" value="F:amino acid transmembrane transporter activity"/>
    <property type="evidence" value="ECO:0007669"/>
    <property type="project" value="TreeGrafter"/>
</dbReference>
<keyword evidence="2" id="KW-0813">Transport</keyword>
<dbReference type="STRING" id="1890364.A0A2P6N9X5"/>
<dbReference type="Pfam" id="PF03226">
    <property type="entry name" value="Yippee-Mis18"/>
    <property type="match status" value="1"/>
</dbReference>
<feature type="domain" description="Yippee" evidence="12">
    <location>
        <begin position="828"/>
        <end position="926"/>
    </location>
</feature>
<gene>
    <name evidence="13" type="ORF">PROFUN_11479</name>
</gene>
<feature type="transmembrane region" description="Helical" evidence="10">
    <location>
        <begin position="61"/>
        <end position="81"/>
    </location>
</feature>
<feature type="transmembrane region" description="Helical" evidence="10">
    <location>
        <begin position="296"/>
        <end position="317"/>
    </location>
</feature>
<feature type="transmembrane region" description="Helical" evidence="10">
    <location>
        <begin position="398"/>
        <end position="419"/>
    </location>
</feature>
<evidence type="ECO:0000256" key="10">
    <source>
        <dbReference type="SAM" id="Phobius"/>
    </source>
</evidence>
<dbReference type="SUPFAM" id="SSF81383">
    <property type="entry name" value="F-box domain"/>
    <property type="match status" value="1"/>
</dbReference>
<dbReference type="Pfam" id="PF12937">
    <property type="entry name" value="F-box-like"/>
    <property type="match status" value="1"/>
</dbReference>
<feature type="transmembrane region" description="Helical" evidence="10">
    <location>
        <begin position="497"/>
        <end position="519"/>
    </location>
</feature>
<feature type="region of interest" description="Disordered" evidence="9">
    <location>
        <begin position="678"/>
        <end position="698"/>
    </location>
</feature>
<evidence type="ECO:0000256" key="2">
    <source>
        <dbReference type="ARBA" id="ARBA00022448"/>
    </source>
</evidence>
<evidence type="ECO:0000259" key="12">
    <source>
        <dbReference type="PROSITE" id="PS51792"/>
    </source>
</evidence>
<protein>
    <submittedName>
        <fullName evidence="13">AAT family amino acid transporter</fullName>
    </submittedName>
</protein>
<sequence length="1096" mass="121873">MSVKFRVNRESPHGMVHLLSEEELSSIDMPSSPQKSIEEEEVEEKPPPSPLMMQNHTQRKLLPRHLTMIAIGGTIGTGLFLGSGAALATAGPLGALLGYLIMGSVMWSVTTTLGEMSAFLPVAGSFTNYAGRFVDPALGFATGWNYWYSYAITLPTEITAAAIVISYWKIDVPVAVWILIFLFATVAINMIGAGAYGETEFWLSIFKVLTIIGLIVCGFILVLGGGPDREVIGFKYWREPGAFNYMYSETPGGYFLATWAVFIQAAFSYQGTEIVAVTAAEAKNPRKTIPSALRSVFIRILLFYVLGVMVIGLLVPFNDPELLQLNEEDSGTADSSPFVIFIRRAGISGLPSIINAVILTAAFSAGNSDLYAASRTLYALALERRAPAIFAKCTDGGLPLYAVLATSTIGLLALLNVNAAGGSVFMWLLSFASVSGLITWATICLCYIRFYGALKVQGIDRSVLPYRAPFQPYSAWFGMISCIIIIVFNGFASLFPFHFVGFVSAYVGVPLFFAVYWGYKKYYHTRMVELNQVTFEMPHGTIEQEEEEELLPPPHNYWEKIQREPNAFKRTNDLAGFRMQRSTGSEGCHKQKTSIVVVSELKLQQLAMSGLDYRPCEAHSEEAFRSPFLVKECRLSFHFGFNFGVSKFLCRWRKKASAIDLAIPIVKVIQVQFATANGNVDKPPRQPQQRYDMMNDSRRPFPVDNTIKKRKKAGSFIQTNPTLRSLLSLKTSTPLEGLFTGWTERQKYEALRQLIDSAELSTEHQFQLLLQIDGNLKTNPMDVIPPELGLYVFSFLDRRDLSRAALVCRQWKELAYDRTLLIQKVKDGYMYCGTCSTLIGCEEDVLSRKYRLDFSLAFHVKILHNVDIGPLERVDFSNGTCFHVAAASCRKCKTELGVRYMPRPEEEQSSTDEDEEDETSHHVGAHHEIYDSLSSVSHGPVLDSTVGTFLLKKKMAYFPGEALVSTVTVCSSCGNHVGKEHNIISWNYCLRGSEAFQFSSLQNVSFGEPKRVSYSSGNYTVSDASCVGCHELIGIKYLQASDGQNAYKVGTFLVEKPKVKVISVTMQAASRDKRKNRRSSLLSLFSFLRKPAVASQ</sequence>
<evidence type="ECO:0000256" key="7">
    <source>
        <dbReference type="ARBA" id="ARBA00022989"/>
    </source>
</evidence>
<organism evidence="13 14">
    <name type="scientific">Planoprotostelium fungivorum</name>
    <dbReference type="NCBI Taxonomy" id="1890364"/>
    <lineage>
        <taxon>Eukaryota</taxon>
        <taxon>Amoebozoa</taxon>
        <taxon>Evosea</taxon>
        <taxon>Variosea</taxon>
        <taxon>Cavosteliida</taxon>
        <taxon>Cavosteliaceae</taxon>
        <taxon>Planoprotostelium</taxon>
    </lineage>
</organism>
<keyword evidence="6" id="KW-0029">Amino-acid transport</keyword>
<accession>A0A2P6N9X5</accession>
<dbReference type="Gene3D" id="1.20.1740.10">
    <property type="entry name" value="Amino acid/polyamine transporter I"/>
    <property type="match status" value="1"/>
</dbReference>
<dbReference type="InterPro" id="IPR034751">
    <property type="entry name" value="Yippee"/>
</dbReference>
<dbReference type="PROSITE" id="PS51792">
    <property type="entry name" value="YIPPEE"/>
    <property type="match status" value="2"/>
</dbReference>
<dbReference type="Gene3D" id="1.20.1280.50">
    <property type="match status" value="1"/>
</dbReference>
<evidence type="ECO:0000256" key="1">
    <source>
        <dbReference type="ARBA" id="ARBA00004141"/>
    </source>
</evidence>